<dbReference type="AlphaFoldDB" id="A0A8H5M909"/>
<keyword evidence="2" id="KW-1185">Reference proteome</keyword>
<accession>A0A8H5M909</accession>
<dbReference type="Pfam" id="PF09808">
    <property type="entry name" value="SNAPC1"/>
    <property type="match status" value="1"/>
</dbReference>
<dbReference type="GO" id="GO:0019185">
    <property type="term" value="C:snRNA-activating protein complex"/>
    <property type="evidence" value="ECO:0007669"/>
    <property type="project" value="TreeGrafter"/>
</dbReference>
<dbReference type="Proteomes" id="UP000565441">
    <property type="component" value="Unassembled WGS sequence"/>
</dbReference>
<dbReference type="GO" id="GO:0042795">
    <property type="term" value="P:snRNA transcription by RNA polymerase II"/>
    <property type="evidence" value="ECO:0007669"/>
    <property type="project" value="TreeGrafter"/>
</dbReference>
<dbReference type="GO" id="GO:0043565">
    <property type="term" value="F:sequence-specific DNA binding"/>
    <property type="evidence" value="ECO:0007669"/>
    <property type="project" value="TreeGrafter"/>
</dbReference>
<sequence length="366" mass="40448">MSIVAPAPSGSRGEVILQPNYFTSSIFVKAFRDDITTLIHSYHEQYTTTQPGEPFLLFKALWSSQGWKWLHFMVFDDRTREAFLNVVLRLFLERMVKTEAPYSRVVALFGLYTFYYTQPRGTAPPLHSVTHIPIQLDHLASLKALPDSLNADHLQPLQPNVSRILSVLLKDKVFFVTPHSVLGALSPRDLPREIFVDEGTVLRLDPSAPKKKGRPTRRDKAKKAKLALDNLDRWLEGTPGPLPTLSTVLMPPPLEGAPTLEHPLTSTLRRYHAEKTQILNSIDTQSESTVLPLHVGMTVERANQFVLGRLKAAEGLFSLDGVIVEGGALAGVARVERAVNELGDVKALGRKGGALNLLEGAGKSNT</sequence>
<organism evidence="1 2">
    <name type="scientific">Tricholomella constricta</name>
    <dbReference type="NCBI Taxonomy" id="117010"/>
    <lineage>
        <taxon>Eukaryota</taxon>
        <taxon>Fungi</taxon>
        <taxon>Dikarya</taxon>
        <taxon>Basidiomycota</taxon>
        <taxon>Agaricomycotina</taxon>
        <taxon>Agaricomycetes</taxon>
        <taxon>Agaricomycetidae</taxon>
        <taxon>Agaricales</taxon>
        <taxon>Tricholomatineae</taxon>
        <taxon>Lyophyllaceae</taxon>
        <taxon>Tricholomella</taxon>
    </lineage>
</organism>
<reference evidence="1 2" key="1">
    <citation type="journal article" date="2020" name="ISME J.">
        <title>Uncovering the hidden diversity of litter-decomposition mechanisms in mushroom-forming fungi.</title>
        <authorList>
            <person name="Floudas D."/>
            <person name="Bentzer J."/>
            <person name="Ahren D."/>
            <person name="Johansson T."/>
            <person name="Persson P."/>
            <person name="Tunlid A."/>
        </authorList>
    </citation>
    <scope>NUCLEOTIDE SEQUENCE [LARGE SCALE GENOMIC DNA]</scope>
    <source>
        <strain evidence="1 2">CBS 661.87</strain>
    </source>
</reference>
<proteinExistence type="predicted"/>
<gene>
    <name evidence="1" type="ORF">D9615_001387</name>
</gene>
<dbReference type="OrthoDB" id="3253083at2759"/>
<evidence type="ECO:0000313" key="2">
    <source>
        <dbReference type="Proteomes" id="UP000565441"/>
    </source>
</evidence>
<dbReference type="InterPro" id="IPR019188">
    <property type="entry name" value="SNAPC1"/>
</dbReference>
<comment type="caution">
    <text evidence="1">The sequence shown here is derived from an EMBL/GenBank/DDBJ whole genome shotgun (WGS) entry which is preliminary data.</text>
</comment>
<dbReference type="PANTHER" id="PTHR15131:SF3">
    <property type="entry name" value="SNRNA-ACTIVATING PROTEIN COMPLEX SUBUNIT 1"/>
    <property type="match status" value="1"/>
</dbReference>
<evidence type="ECO:0000313" key="1">
    <source>
        <dbReference type="EMBL" id="KAF5385283.1"/>
    </source>
</evidence>
<dbReference type="PANTHER" id="PTHR15131">
    <property type="entry name" value="SMALL NUCLEAR RNA ACTIVATING COMPLEX, POLYPEPTIDE 1"/>
    <property type="match status" value="1"/>
</dbReference>
<dbReference type="GO" id="GO:0042796">
    <property type="term" value="P:snRNA transcription by RNA polymerase III"/>
    <property type="evidence" value="ECO:0007669"/>
    <property type="project" value="TreeGrafter"/>
</dbReference>
<protein>
    <submittedName>
        <fullName evidence="1">Uncharacterized protein</fullName>
    </submittedName>
</protein>
<dbReference type="EMBL" id="JAACJP010000004">
    <property type="protein sequence ID" value="KAF5385283.1"/>
    <property type="molecule type" value="Genomic_DNA"/>
</dbReference>
<name>A0A8H5M909_9AGAR</name>